<feature type="transmembrane region" description="Helical" evidence="7">
    <location>
        <begin position="265"/>
        <end position="285"/>
    </location>
</feature>
<evidence type="ECO:0000256" key="3">
    <source>
        <dbReference type="ARBA" id="ARBA00022475"/>
    </source>
</evidence>
<evidence type="ECO:0000313" key="8">
    <source>
        <dbReference type="EMBL" id="GLK07874.1"/>
    </source>
</evidence>
<evidence type="ECO:0000256" key="6">
    <source>
        <dbReference type="ARBA" id="ARBA00023136"/>
    </source>
</evidence>
<feature type="transmembrane region" description="Helical" evidence="7">
    <location>
        <begin position="306"/>
        <end position="322"/>
    </location>
</feature>
<name>A0A9W6HY97_9ACTN</name>
<evidence type="ECO:0000256" key="7">
    <source>
        <dbReference type="SAM" id="Phobius"/>
    </source>
</evidence>
<evidence type="ECO:0000256" key="1">
    <source>
        <dbReference type="ARBA" id="ARBA00004651"/>
    </source>
</evidence>
<feature type="transmembrane region" description="Helical" evidence="7">
    <location>
        <begin position="191"/>
        <end position="214"/>
    </location>
</feature>
<gene>
    <name evidence="8" type="ORF">GCM10017600_12790</name>
</gene>
<comment type="subcellular location">
    <subcellularLocation>
        <location evidence="1">Cell membrane</location>
        <topology evidence="1">Multi-pass membrane protein</topology>
    </subcellularLocation>
</comment>
<comment type="caution">
    <text evidence="8">The sequence shown here is derived from an EMBL/GenBank/DDBJ whole genome shotgun (WGS) entry which is preliminary data.</text>
</comment>
<feature type="transmembrane region" description="Helical" evidence="7">
    <location>
        <begin position="369"/>
        <end position="390"/>
    </location>
</feature>
<dbReference type="GO" id="GO:0022857">
    <property type="term" value="F:transmembrane transporter activity"/>
    <property type="evidence" value="ECO:0007669"/>
    <property type="project" value="InterPro"/>
</dbReference>
<dbReference type="InterPro" id="IPR011701">
    <property type="entry name" value="MFS"/>
</dbReference>
<keyword evidence="2" id="KW-0813">Transport</keyword>
<evidence type="ECO:0000256" key="4">
    <source>
        <dbReference type="ARBA" id="ARBA00022692"/>
    </source>
</evidence>
<dbReference type="InterPro" id="IPR050171">
    <property type="entry name" value="MFS_Transporters"/>
</dbReference>
<evidence type="ECO:0000313" key="9">
    <source>
        <dbReference type="Proteomes" id="UP001143474"/>
    </source>
</evidence>
<dbReference type="Proteomes" id="UP001143474">
    <property type="component" value="Unassembled WGS sequence"/>
</dbReference>
<proteinExistence type="predicted"/>
<keyword evidence="6 7" id="KW-0472">Membrane</keyword>
<keyword evidence="5 7" id="KW-1133">Transmembrane helix</keyword>
<feature type="transmembrane region" description="Helical" evidence="7">
    <location>
        <begin position="68"/>
        <end position="88"/>
    </location>
</feature>
<feature type="transmembrane region" description="Helical" evidence="7">
    <location>
        <begin position="166"/>
        <end position="185"/>
    </location>
</feature>
<dbReference type="EMBL" id="BSEV01000002">
    <property type="protein sequence ID" value="GLK07874.1"/>
    <property type="molecule type" value="Genomic_DNA"/>
</dbReference>
<evidence type="ECO:0000256" key="2">
    <source>
        <dbReference type="ARBA" id="ARBA00022448"/>
    </source>
</evidence>
<organism evidence="8 9">
    <name type="scientific">Streptosporangium carneum</name>
    <dbReference type="NCBI Taxonomy" id="47481"/>
    <lineage>
        <taxon>Bacteria</taxon>
        <taxon>Bacillati</taxon>
        <taxon>Actinomycetota</taxon>
        <taxon>Actinomycetes</taxon>
        <taxon>Streptosporangiales</taxon>
        <taxon>Streptosporangiaceae</taxon>
        <taxon>Streptosporangium</taxon>
    </lineage>
</organism>
<feature type="transmembrane region" description="Helical" evidence="7">
    <location>
        <begin position="235"/>
        <end position="259"/>
    </location>
</feature>
<protein>
    <submittedName>
        <fullName evidence="8">MFS transporter</fullName>
    </submittedName>
</protein>
<dbReference type="Pfam" id="PF07690">
    <property type="entry name" value="MFS_1"/>
    <property type="match status" value="1"/>
</dbReference>
<dbReference type="SUPFAM" id="SSF103473">
    <property type="entry name" value="MFS general substrate transporter"/>
    <property type="match status" value="1"/>
</dbReference>
<dbReference type="PANTHER" id="PTHR23517">
    <property type="entry name" value="RESISTANCE PROTEIN MDTM, PUTATIVE-RELATED-RELATED"/>
    <property type="match status" value="1"/>
</dbReference>
<dbReference type="InterPro" id="IPR036259">
    <property type="entry name" value="MFS_trans_sf"/>
</dbReference>
<keyword evidence="3" id="KW-1003">Cell membrane</keyword>
<evidence type="ECO:0000256" key="5">
    <source>
        <dbReference type="ARBA" id="ARBA00022989"/>
    </source>
</evidence>
<dbReference type="AlphaFoldDB" id="A0A9W6HY97"/>
<sequence length="425" mass="43610">MTVDGERRVGETVRAAERRRVVRPPLAALLPEPGVVTALTWATACRTVGRGLFVTVSVIYFTSSVGMSAVEVGLGLTIASAAGLLGGLPAGRLSDLFGPRGVTVAFSAAGAVLTCGYVVVDGFAGFVLVAGLATFTEAAEQTARSALIGVAVPPDRRVKARAYLRAVTNVGWSVGGLGAAVALHYDTRPVYLTMIFGCSACYLAGAVLTLRVPAARTPSRTGDGPVRAVLRDRPYALLALLNGVLSVHGGLLTVSIPIWVVERTAAPTATVGVMLMLNTVAVTLLQVRFSRGTENVAGAARAQRRSGLVLLVSCLLFAASAGRSEWVAVAVLAAGALAHVVGELLQAAGSWGLSYELAPAYALGQYQGFYGMGYQLANILAPALLTAAVIGWGEAGWVLFGVVFALAGLAVPPVARAAARTVTVG</sequence>
<reference evidence="8" key="1">
    <citation type="journal article" date="2014" name="Int. J. Syst. Evol. Microbiol.">
        <title>Complete genome sequence of Corynebacterium casei LMG S-19264T (=DSM 44701T), isolated from a smear-ripened cheese.</title>
        <authorList>
            <consortium name="US DOE Joint Genome Institute (JGI-PGF)"/>
            <person name="Walter F."/>
            <person name="Albersmeier A."/>
            <person name="Kalinowski J."/>
            <person name="Ruckert C."/>
        </authorList>
    </citation>
    <scope>NUCLEOTIDE SEQUENCE</scope>
    <source>
        <strain evidence="8">VKM Ac-2007</strain>
    </source>
</reference>
<feature type="transmembrane region" description="Helical" evidence="7">
    <location>
        <begin position="108"/>
        <end position="135"/>
    </location>
</feature>
<reference evidence="8" key="2">
    <citation type="submission" date="2023-01" db="EMBL/GenBank/DDBJ databases">
        <authorList>
            <person name="Sun Q."/>
            <person name="Evtushenko L."/>
        </authorList>
    </citation>
    <scope>NUCLEOTIDE SEQUENCE</scope>
    <source>
        <strain evidence="8">VKM Ac-2007</strain>
    </source>
</reference>
<accession>A0A9W6HY97</accession>
<dbReference type="Gene3D" id="1.20.1250.20">
    <property type="entry name" value="MFS general substrate transporter like domains"/>
    <property type="match status" value="1"/>
</dbReference>
<dbReference type="PANTHER" id="PTHR23517:SF2">
    <property type="entry name" value="MULTIDRUG RESISTANCE PROTEIN MDTH"/>
    <property type="match status" value="1"/>
</dbReference>
<keyword evidence="9" id="KW-1185">Reference proteome</keyword>
<dbReference type="GO" id="GO:0005886">
    <property type="term" value="C:plasma membrane"/>
    <property type="evidence" value="ECO:0007669"/>
    <property type="project" value="UniProtKB-SubCell"/>
</dbReference>
<keyword evidence="4 7" id="KW-0812">Transmembrane</keyword>
<feature type="transmembrane region" description="Helical" evidence="7">
    <location>
        <begin position="396"/>
        <end position="415"/>
    </location>
</feature>